<dbReference type="Gene3D" id="3.40.50.1820">
    <property type="entry name" value="alpha/beta hydrolase"/>
    <property type="match status" value="1"/>
</dbReference>
<keyword evidence="4" id="KW-1185">Reference proteome</keyword>
<accession>A0ABP7ANT5</accession>
<organism evidence="3 4">
    <name type="scientific">Microbacterium awajiense</name>
    <dbReference type="NCBI Taxonomy" id="415214"/>
    <lineage>
        <taxon>Bacteria</taxon>
        <taxon>Bacillati</taxon>
        <taxon>Actinomycetota</taxon>
        <taxon>Actinomycetes</taxon>
        <taxon>Micrococcales</taxon>
        <taxon>Microbacteriaceae</taxon>
        <taxon>Microbacterium</taxon>
    </lineage>
</organism>
<keyword evidence="3" id="KW-0378">Hydrolase</keyword>
<dbReference type="Pfam" id="PF12697">
    <property type="entry name" value="Abhydrolase_6"/>
    <property type="match status" value="1"/>
</dbReference>
<dbReference type="SUPFAM" id="SSF53474">
    <property type="entry name" value="alpha/beta-Hydrolases"/>
    <property type="match status" value="1"/>
</dbReference>
<evidence type="ECO:0000256" key="1">
    <source>
        <dbReference type="ARBA" id="ARBA00038115"/>
    </source>
</evidence>
<name>A0ABP7ANT5_9MICO</name>
<dbReference type="InterPro" id="IPR029058">
    <property type="entry name" value="AB_hydrolase_fold"/>
</dbReference>
<evidence type="ECO:0000313" key="3">
    <source>
        <dbReference type="EMBL" id="GAA3636699.1"/>
    </source>
</evidence>
<dbReference type="InterPro" id="IPR050261">
    <property type="entry name" value="FrsA_esterase"/>
</dbReference>
<gene>
    <name evidence="3" type="ORF">GCM10022200_20070</name>
</gene>
<comment type="similarity">
    <text evidence="1">Belongs to the AB hydrolase superfamily. FUS2 hydrolase family.</text>
</comment>
<feature type="domain" description="AB hydrolase-1" evidence="2">
    <location>
        <begin position="178"/>
        <end position="379"/>
    </location>
</feature>
<dbReference type="PANTHER" id="PTHR22946:SF12">
    <property type="entry name" value="CONIDIAL PIGMENT BIOSYNTHESIS PROTEIN AYG1 (AFU_ORTHOLOGUE AFUA_2G17550)"/>
    <property type="match status" value="1"/>
</dbReference>
<dbReference type="RefSeq" id="WP_344738103.1">
    <property type="nucleotide sequence ID" value="NZ_BAAAYU010000005.1"/>
</dbReference>
<dbReference type="EMBL" id="BAAAYU010000005">
    <property type="protein sequence ID" value="GAA3636699.1"/>
    <property type="molecule type" value="Genomic_DNA"/>
</dbReference>
<dbReference type="Proteomes" id="UP001501697">
    <property type="component" value="Unassembled WGS sequence"/>
</dbReference>
<comment type="caution">
    <text evidence="3">The sequence shown here is derived from an EMBL/GenBank/DDBJ whole genome shotgun (WGS) entry which is preliminary data.</text>
</comment>
<dbReference type="PANTHER" id="PTHR22946">
    <property type="entry name" value="DIENELACTONE HYDROLASE DOMAIN-CONTAINING PROTEIN-RELATED"/>
    <property type="match status" value="1"/>
</dbReference>
<sequence length="401" mass="43725">MKLFFDDASFDSELQRTAAKASYGCADLGEVFAIAARITPADLDSWYRAWFAAGVDNRDLAESEASRGNVYTATQAFLRASEYFRSAYFYTRRDYTGDALQDAWRASREAFWDAIPHLPVPTERVQIPFEGMQLPGYLFLPPDAAAHTLAGDGGLPVLIFPAGYDGPAEETYSLGAVEAAMRGFAVLTFDGPGQGEMLYAHRVPFRFDFETVVAAAIDVVAARDGLDASRLGIVGRSFGGYLAPRAAANEPRIAAMTADPAQLDMGAAFATHLPRSLLDMLHNDDPAFNDAIWEAYPGVVGQEYWLSRARSHGCDTPLEYVKEMAKYTVDVSAIACPTFVSYGEGDFAQSDSKTFYDRLTVENKRFVMYRDADGGGGHCEGMGPSRFFADAFGWLAGALST</sequence>
<proteinExistence type="inferred from homology"/>
<evidence type="ECO:0000259" key="2">
    <source>
        <dbReference type="Pfam" id="PF12697"/>
    </source>
</evidence>
<dbReference type="GO" id="GO:0016787">
    <property type="term" value="F:hydrolase activity"/>
    <property type="evidence" value="ECO:0007669"/>
    <property type="project" value="UniProtKB-KW"/>
</dbReference>
<reference evidence="4" key="1">
    <citation type="journal article" date="2019" name="Int. J. Syst. Evol. Microbiol.">
        <title>The Global Catalogue of Microorganisms (GCM) 10K type strain sequencing project: providing services to taxonomists for standard genome sequencing and annotation.</title>
        <authorList>
            <consortium name="The Broad Institute Genomics Platform"/>
            <consortium name="The Broad Institute Genome Sequencing Center for Infectious Disease"/>
            <person name="Wu L."/>
            <person name="Ma J."/>
        </authorList>
    </citation>
    <scope>NUCLEOTIDE SEQUENCE [LARGE SCALE GENOMIC DNA]</scope>
    <source>
        <strain evidence="4">JCM 16544</strain>
    </source>
</reference>
<evidence type="ECO:0000313" key="4">
    <source>
        <dbReference type="Proteomes" id="UP001501697"/>
    </source>
</evidence>
<protein>
    <submittedName>
        <fullName evidence="3">Alpha/beta fold hydrolase</fullName>
    </submittedName>
</protein>
<dbReference type="InterPro" id="IPR000073">
    <property type="entry name" value="AB_hydrolase_1"/>
</dbReference>
<dbReference type="Gene3D" id="1.20.1440.110">
    <property type="entry name" value="acylaminoacyl peptidase"/>
    <property type="match status" value="1"/>
</dbReference>